<protein>
    <submittedName>
        <fullName evidence="2">Uncharacterized protein</fullName>
    </submittedName>
</protein>
<evidence type="ECO:0000313" key="3">
    <source>
        <dbReference type="Proteomes" id="UP001212152"/>
    </source>
</evidence>
<feature type="region of interest" description="Disordered" evidence="1">
    <location>
        <begin position="1"/>
        <end position="103"/>
    </location>
</feature>
<evidence type="ECO:0000313" key="2">
    <source>
        <dbReference type="EMBL" id="KAJ3180513.1"/>
    </source>
</evidence>
<dbReference type="Proteomes" id="UP001212152">
    <property type="component" value="Unassembled WGS sequence"/>
</dbReference>
<feature type="compositionally biased region" description="Basic and acidic residues" evidence="1">
    <location>
        <begin position="84"/>
        <end position="103"/>
    </location>
</feature>
<sequence length="103" mass="10344">MSETPSYIADAQKNSSRALSHLDDALNDKHAVAPPPGAPKSEIGKDISQRLEHENSAAGASGGSGPGASAHAANHAAEAAGTDNKGKQQRGEAEKSAAADKGF</sequence>
<name>A0AAD5TMU2_9FUNG</name>
<gene>
    <name evidence="2" type="ORF">HDU87_002022</name>
</gene>
<evidence type="ECO:0000256" key="1">
    <source>
        <dbReference type="SAM" id="MobiDB-lite"/>
    </source>
</evidence>
<dbReference type="AlphaFoldDB" id="A0AAD5TMU2"/>
<feature type="compositionally biased region" description="Low complexity" evidence="1">
    <location>
        <begin position="67"/>
        <end position="81"/>
    </location>
</feature>
<feature type="compositionally biased region" description="Basic and acidic residues" evidence="1">
    <location>
        <begin position="42"/>
        <end position="55"/>
    </location>
</feature>
<reference evidence="2" key="1">
    <citation type="submission" date="2020-05" db="EMBL/GenBank/DDBJ databases">
        <title>Phylogenomic resolution of chytrid fungi.</title>
        <authorList>
            <person name="Stajich J.E."/>
            <person name="Amses K."/>
            <person name="Simmons R."/>
            <person name="Seto K."/>
            <person name="Myers J."/>
            <person name="Bonds A."/>
            <person name="Quandt C.A."/>
            <person name="Barry K."/>
            <person name="Liu P."/>
            <person name="Grigoriev I."/>
            <person name="Longcore J.E."/>
            <person name="James T.Y."/>
        </authorList>
    </citation>
    <scope>NUCLEOTIDE SEQUENCE</scope>
    <source>
        <strain evidence="2">JEL0379</strain>
    </source>
</reference>
<keyword evidence="3" id="KW-1185">Reference proteome</keyword>
<proteinExistence type="predicted"/>
<organism evidence="2 3">
    <name type="scientific">Geranomyces variabilis</name>
    <dbReference type="NCBI Taxonomy" id="109894"/>
    <lineage>
        <taxon>Eukaryota</taxon>
        <taxon>Fungi</taxon>
        <taxon>Fungi incertae sedis</taxon>
        <taxon>Chytridiomycota</taxon>
        <taxon>Chytridiomycota incertae sedis</taxon>
        <taxon>Chytridiomycetes</taxon>
        <taxon>Spizellomycetales</taxon>
        <taxon>Powellomycetaceae</taxon>
        <taxon>Geranomyces</taxon>
    </lineage>
</organism>
<accession>A0AAD5TMU2</accession>
<feature type="compositionally biased region" description="Basic and acidic residues" evidence="1">
    <location>
        <begin position="20"/>
        <end position="31"/>
    </location>
</feature>
<dbReference type="EMBL" id="JADGJQ010000016">
    <property type="protein sequence ID" value="KAJ3180513.1"/>
    <property type="molecule type" value="Genomic_DNA"/>
</dbReference>
<comment type="caution">
    <text evidence="2">The sequence shown here is derived from an EMBL/GenBank/DDBJ whole genome shotgun (WGS) entry which is preliminary data.</text>
</comment>